<dbReference type="Pfam" id="PF02493">
    <property type="entry name" value="MORN"/>
    <property type="match status" value="5"/>
</dbReference>
<comment type="caution">
    <text evidence="3">The sequence shown here is derived from an EMBL/GenBank/DDBJ whole genome shotgun (WGS) entry which is preliminary data.</text>
</comment>
<dbReference type="AlphaFoldDB" id="A0A8S1YDX6"/>
<protein>
    <recommendedName>
        <fullName evidence="5">MORN repeat protein</fullName>
    </recommendedName>
</protein>
<evidence type="ECO:0000256" key="1">
    <source>
        <dbReference type="ARBA" id="ARBA00022737"/>
    </source>
</evidence>
<keyword evidence="4" id="KW-1185">Reference proteome</keyword>
<keyword evidence="1" id="KW-0677">Repeat</keyword>
<organism evidence="3 4">
    <name type="scientific">Paramecium octaurelia</name>
    <dbReference type="NCBI Taxonomy" id="43137"/>
    <lineage>
        <taxon>Eukaryota</taxon>
        <taxon>Sar</taxon>
        <taxon>Alveolata</taxon>
        <taxon>Ciliophora</taxon>
        <taxon>Intramacronucleata</taxon>
        <taxon>Oligohymenophorea</taxon>
        <taxon>Peniculida</taxon>
        <taxon>Parameciidae</taxon>
        <taxon>Paramecium</taxon>
    </lineage>
</organism>
<dbReference type="Proteomes" id="UP000683925">
    <property type="component" value="Unassembled WGS sequence"/>
</dbReference>
<dbReference type="PANTHER" id="PTHR23084:SF263">
    <property type="entry name" value="MORN REPEAT-CONTAINING PROTEIN 1"/>
    <property type="match status" value="1"/>
</dbReference>
<evidence type="ECO:0000313" key="4">
    <source>
        <dbReference type="Proteomes" id="UP000683925"/>
    </source>
</evidence>
<keyword evidence="2" id="KW-1133">Transmembrane helix</keyword>
<name>A0A8S1YDX6_PAROT</name>
<dbReference type="EMBL" id="CAJJDP010000157">
    <property type="protein sequence ID" value="CAD8211811.1"/>
    <property type="molecule type" value="Genomic_DNA"/>
</dbReference>
<feature type="transmembrane region" description="Helical" evidence="2">
    <location>
        <begin position="347"/>
        <end position="365"/>
    </location>
</feature>
<evidence type="ECO:0000256" key="2">
    <source>
        <dbReference type="SAM" id="Phobius"/>
    </source>
</evidence>
<keyword evidence="2" id="KW-0472">Membrane</keyword>
<proteinExistence type="predicted"/>
<evidence type="ECO:0000313" key="3">
    <source>
        <dbReference type="EMBL" id="CAD8211811.1"/>
    </source>
</evidence>
<dbReference type="OrthoDB" id="387430at2759"/>
<keyword evidence="2" id="KW-0812">Transmembrane</keyword>
<evidence type="ECO:0008006" key="5">
    <source>
        <dbReference type="Google" id="ProtNLM"/>
    </source>
</evidence>
<accession>A0A8S1YDX6</accession>
<gene>
    <name evidence="3" type="ORF">POCTA_138.1.T1550116</name>
</gene>
<dbReference type="SMART" id="SM00698">
    <property type="entry name" value="MORN"/>
    <property type="match status" value="6"/>
</dbReference>
<dbReference type="PANTHER" id="PTHR23084">
    <property type="entry name" value="PHOSPHATIDYLINOSITOL-4-PHOSPHATE 5-KINASE RELATED"/>
    <property type="match status" value="1"/>
</dbReference>
<reference evidence="3" key="1">
    <citation type="submission" date="2021-01" db="EMBL/GenBank/DDBJ databases">
        <authorList>
            <consortium name="Genoscope - CEA"/>
            <person name="William W."/>
        </authorList>
    </citation>
    <scope>NUCLEOTIDE SEQUENCE</scope>
</reference>
<sequence>MNRITLNCQKYIKPPFYNNYTCQFYKLKLNFQYPNKQIRLNFQLKTWQFNFLQLQTDHSPNEFSQRQQNKNYIKMQLILEKQHYKYMRASLRRIKRKEQIRNSERKQYYYGNYVNELPQGEGINWSKSQNYIGQMYQGKKHGIGLYQGLHQDCYMGQWDNGKRCGSCLHINGFINVGKVTIDLKYGVGQEYLENGDFYIGEFRNGKPNGRGEYIWSNGNCYQGQFESGLRNGYGTWQSKTQSGKNCYKGYYANDKQCCEGIFEYSNGTINDFVMVRLFGMIFKGNWKQNQLQTFEKARISLNEFPQQHQIQKILENQETYSEIADEPDLDQIEDQFQMKFKNPMQKALFKIYLTIPVTMICIFIQKRFYSI</sequence>
<dbReference type="InterPro" id="IPR003409">
    <property type="entry name" value="MORN"/>
</dbReference>